<accession>A0A6C0JUU9</accession>
<sequence>MTEKIYLLRRNFRFDELAKREHGVFSQAIVVAKTTNDARHIHPNGEYTWDKKKQRWVDYEGKSTDDWWVNPNLVEAICISDDFKNEHAVFSSSGHLGYHPVIIARWLEADKN</sequence>
<proteinExistence type="predicted"/>
<reference evidence="1" key="1">
    <citation type="journal article" date="2020" name="Nature">
        <title>Giant virus diversity and host interactions through global metagenomics.</title>
        <authorList>
            <person name="Schulz F."/>
            <person name="Roux S."/>
            <person name="Paez-Espino D."/>
            <person name="Jungbluth S."/>
            <person name="Walsh D.A."/>
            <person name="Denef V.J."/>
            <person name="McMahon K.D."/>
            <person name="Konstantinidis K.T."/>
            <person name="Eloe-Fadrosh E.A."/>
            <person name="Kyrpides N.C."/>
            <person name="Woyke T."/>
        </authorList>
    </citation>
    <scope>NUCLEOTIDE SEQUENCE</scope>
    <source>
        <strain evidence="1">GVMAG-S-1062768-28</strain>
    </source>
</reference>
<name>A0A6C0JUU9_9ZZZZ</name>
<dbReference type="EMBL" id="MN740695">
    <property type="protein sequence ID" value="QHU08187.1"/>
    <property type="molecule type" value="Genomic_DNA"/>
</dbReference>
<dbReference type="AlphaFoldDB" id="A0A6C0JUU9"/>
<evidence type="ECO:0000313" key="1">
    <source>
        <dbReference type="EMBL" id="QHU08187.1"/>
    </source>
</evidence>
<protein>
    <submittedName>
        <fullName evidence="1">Uncharacterized protein</fullName>
    </submittedName>
</protein>
<organism evidence="1">
    <name type="scientific">viral metagenome</name>
    <dbReference type="NCBI Taxonomy" id="1070528"/>
    <lineage>
        <taxon>unclassified sequences</taxon>
        <taxon>metagenomes</taxon>
        <taxon>organismal metagenomes</taxon>
    </lineage>
</organism>